<evidence type="ECO:0000256" key="1">
    <source>
        <dbReference type="SAM" id="Coils"/>
    </source>
</evidence>
<sequence>MTTTTTNSSMAKRSKPSSSDSDEDAPEKKKLRTTTAKQVSNGGGSSTTARRRGAKAPAVAAATNKNTKETAANPQTSITSASSAQVVSGGNKGSVTSFLKSARLTKSQPSHADTTKAENTNANTPAGASKSDTKKNDLPSQDLNTDISRRKSGVLLSACLFAANVASAAYIFSQHTFHNLAQMRCASTVNKLQLELSDAKDEMKLLRKAIETLEGRYTNANIEGMKTIFGSSLTEHKQFLTSDELLKWKQWLNALEEERLSTMNDFNEKMKSLL</sequence>
<dbReference type="Proteomes" id="UP001224775">
    <property type="component" value="Unassembled WGS sequence"/>
</dbReference>
<feature type="coiled-coil region" evidence="1">
    <location>
        <begin position="189"/>
        <end position="223"/>
    </location>
</feature>
<keyword evidence="3" id="KW-0472">Membrane</keyword>
<keyword evidence="3" id="KW-0812">Transmembrane</keyword>
<name>A0AAD9DI52_9STRA</name>
<feature type="transmembrane region" description="Helical" evidence="3">
    <location>
        <begin position="153"/>
        <end position="172"/>
    </location>
</feature>
<protein>
    <submittedName>
        <fullName evidence="4">Uncharacterized protein</fullName>
    </submittedName>
</protein>
<evidence type="ECO:0000256" key="3">
    <source>
        <dbReference type="SAM" id="Phobius"/>
    </source>
</evidence>
<evidence type="ECO:0000313" key="4">
    <source>
        <dbReference type="EMBL" id="KAK1746443.1"/>
    </source>
</evidence>
<accession>A0AAD9DI52</accession>
<dbReference type="EMBL" id="JATAAI010000004">
    <property type="protein sequence ID" value="KAK1746443.1"/>
    <property type="molecule type" value="Genomic_DNA"/>
</dbReference>
<keyword evidence="1" id="KW-0175">Coiled coil</keyword>
<evidence type="ECO:0000256" key="2">
    <source>
        <dbReference type="SAM" id="MobiDB-lite"/>
    </source>
</evidence>
<feature type="compositionally biased region" description="Low complexity" evidence="2">
    <location>
        <begin position="8"/>
        <end position="19"/>
    </location>
</feature>
<comment type="caution">
    <text evidence="4">The sequence shown here is derived from an EMBL/GenBank/DDBJ whole genome shotgun (WGS) entry which is preliminary data.</text>
</comment>
<keyword evidence="3" id="KW-1133">Transmembrane helix</keyword>
<organism evidence="4 5">
    <name type="scientific">Skeletonema marinoi</name>
    <dbReference type="NCBI Taxonomy" id="267567"/>
    <lineage>
        <taxon>Eukaryota</taxon>
        <taxon>Sar</taxon>
        <taxon>Stramenopiles</taxon>
        <taxon>Ochrophyta</taxon>
        <taxon>Bacillariophyta</taxon>
        <taxon>Coscinodiscophyceae</taxon>
        <taxon>Thalassiosirophycidae</taxon>
        <taxon>Thalassiosirales</taxon>
        <taxon>Skeletonemataceae</taxon>
        <taxon>Skeletonema</taxon>
        <taxon>Skeletonema marinoi-dohrnii complex</taxon>
    </lineage>
</organism>
<gene>
    <name evidence="4" type="ORF">QTG54_003050</name>
</gene>
<evidence type="ECO:0000313" key="5">
    <source>
        <dbReference type="Proteomes" id="UP001224775"/>
    </source>
</evidence>
<feature type="region of interest" description="Disordered" evidence="2">
    <location>
        <begin position="1"/>
        <end position="145"/>
    </location>
</feature>
<dbReference type="AlphaFoldDB" id="A0AAD9DI52"/>
<reference evidence="4" key="1">
    <citation type="submission" date="2023-06" db="EMBL/GenBank/DDBJ databases">
        <title>Survivors Of The Sea: Transcriptome response of Skeletonema marinoi to long-term dormancy.</title>
        <authorList>
            <person name="Pinder M.I.M."/>
            <person name="Kourtchenko O."/>
            <person name="Robertson E.K."/>
            <person name="Larsson T."/>
            <person name="Maumus F."/>
            <person name="Osuna-Cruz C.M."/>
            <person name="Vancaester E."/>
            <person name="Stenow R."/>
            <person name="Vandepoele K."/>
            <person name="Ploug H."/>
            <person name="Bruchert V."/>
            <person name="Godhe A."/>
            <person name="Topel M."/>
        </authorList>
    </citation>
    <scope>NUCLEOTIDE SEQUENCE</scope>
    <source>
        <strain evidence="4">R05AC</strain>
    </source>
</reference>
<feature type="compositionally biased region" description="Low complexity" evidence="2">
    <location>
        <begin position="55"/>
        <end position="73"/>
    </location>
</feature>
<keyword evidence="5" id="KW-1185">Reference proteome</keyword>
<feature type="compositionally biased region" description="Polar residues" evidence="2">
    <location>
        <begin position="74"/>
        <end position="126"/>
    </location>
</feature>
<proteinExistence type="predicted"/>